<keyword evidence="2" id="KW-1185">Reference proteome</keyword>
<dbReference type="SUPFAM" id="SSF56399">
    <property type="entry name" value="ADP-ribosylation"/>
    <property type="match status" value="1"/>
</dbReference>
<dbReference type="InterPro" id="IPR009297">
    <property type="entry name" value="DUF952"/>
</dbReference>
<evidence type="ECO:0000313" key="1">
    <source>
        <dbReference type="EMBL" id="WVX50143.1"/>
    </source>
</evidence>
<accession>A0ABZ2BWP3</accession>
<dbReference type="EMBL" id="CP143423">
    <property type="protein sequence ID" value="WVX50143.1"/>
    <property type="molecule type" value="Genomic_DNA"/>
</dbReference>
<dbReference type="Proteomes" id="UP001318682">
    <property type="component" value="Chromosome"/>
</dbReference>
<dbReference type="Gene3D" id="3.20.170.20">
    <property type="entry name" value="Protein of unknown function DUF952"/>
    <property type="match status" value="1"/>
</dbReference>
<gene>
    <name evidence="1" type="ORF">ROLI_032390</name>
</gene>
<organism evidence="1 2">
    <name type="scientific">Roseobacter fucihabitans</name>
    <dbReference type="NCBI Taxonomy" id="1537242"/>
    <lineage>
        <taxon>Bacteria</taxon>
        <taxon>Pseudomonadati</taxon>
        <taxon>Pseudomonadota</taxon>
        <taxon>Alphaproteobacteria</taxon>
        <taxon>Rhodobacterales</taxon>
        <taxon>Roseobacteraceae</taxon>
        <taxon>Roseobacter</taxon>
    </lineage>
</organism>
<name>A0ABZ2BWP3_9RHOB</name>
<sequence>MTAPGVQGITNPMMIYKIFRAGEWAALRDNGQTAGAPIDIADGYVHFSTAAQAAQTAAKHFAGEKDLMLLAVETERLADDLKWEKSRGDQLFPHLYRALQMGDVSWAQPLPLKGGMHQFPAGLEDAST</sequence>
<dbReference type="PANTHER" id="PTHR34129:SF1">
    <property type="entry name" value="DUF952 DOMAIN-CONTAINING PROTEIN"/>
    <property type="match status" value="1"/>
</dbReference>
<reference evidence="2" key="1">
    <citation type="submission" date="2024-01" db="EMBL/GenBank/DDBJ databases">
        <title>Roseobacter fucihabitans sp. nov., isolated from the brown alga Fucus spiralis.</title>
        <authorList>
            <person name="Hahnke S."/>
            <person name="Berger M."/>
            <person name="Schlingloff A."/>
            <person name="Athale I."/>
            <person name="Neumann-Schaal M."/>
            <person name="Adenaya A."/>
            <person name="Poehlein A."/>
            <person name="Daniel R."/>
            <person name="Pertersen J."/>
            <person name="Brinkhoff T."/>
        </authorList>
    </citation>
    <scope>NUCLEOTIDE SEQUENCE [LARGE SCALE GENOMIC DNA]</scope>
    <source>
        <strain evidence="2">B14</strain>
    </source>
</reference>
<proteinExistence type="predicted"/>
<dbReference type="Pfam" id="PF06108">
    <property type="entry name" value="DUF952"/>
    <property type="match status" value="1"/>
</dbReference>
<evidence type="ECO:0008006" key="3">
    <source>
        <dbReference type="Google" id="ProtNLM"/>
    </source>
</evidence>
<dbReference type="PANTHER" id="PTHR34129">
    <property type="entry name" value="BLR1139 PROTEIN"/>
    <property type="match status" value="1"/>
</dbReference>
<evidence type="ECO:0000313" key="2">
    <source>
        <dbReference type="Proteomes" id="UP001318682"/>
    </source>
</evidence>
<protein>
    <recommendedName>
        <fullName evidence="3">DUF952 domain-containing protein</fullName>
    </recommendedName>
</protein>